<dbReference type="PANTHER" id="PTHR38039:SF1">
    <property type="entry name" value="TOXIN YOEB"/>
    <property type="match status" value="1"/>
</dbReference>
<keyword evidence="3" id="KW-0540">Nuclease</keyword>
<evidence type="ECO:0000256" key="3">
    <source>
        <dbReference type="ARBA" id="ARBA00022722"/>
    </source>
</evidence>
<comment type="similarity">
    <text evidence="1">Belongs to the YoeB family.</text>
</comment>
<evidence type="ECO:0000256" key="5">
    <source>
        <dbReference type="ARBA" id="ARBA00022801"/>
    </source>
</evidence>
<dbReference type="RefSeq" id="WP_118046811.1">
    <property type="nucleotide sequence ID" value="NZ_JAQCUW010000015.1"/>
</dbReference>
<proteinExistence type="inferred from homology"/>
<dbReference type="NCBIfam" id="TIGR02116">
    <property type="entry name" value="toxin_Txe_YoeB"/>
    <property type="match status" value="1"/>
</dbReference>
<evidence type="ECO:0000256" key="2">
    <source>
        <dbReference type="ARBA" id="ARBA00022649"/>
    </source>
</evidence>
<comment type="caution">
    <text evidence="7">The sequence shown here is derived from an EMBL/GenBank/DDBJ whole genome shotgun (WGS) entry which is preliminary data.</text>
</comment>
<accession>A0A412Y8X1</accession>
<dbReference type="InterPro" id="IPR035093">
    <property type="entry name" value="RelE/ParE_toxin_dom_sf"/>
</dbReference>
<dbReference type="GO" id="GO:0006401">
    <property type="term" value="P:RNA catabolic process"/>
    <property type="evidence" value="ECO:0007669"/>
    <property type="project" value="InterPro"/>
</dbReference>
<gene>
    <name evidence="7" type="ORF">DWW09_09810</name>
</gene>
<organism evidence="7 8">
    <name type="scientific">Bacteroides clarus</name>
    <dbReference type="NCBI Taxonomy" id="626929"/>
    <lineage>
        <taxon>Bacteria</taxon>
        <taxon>Pseudomonadati</taxon>
        <taxon>Bacteroidota</taxon>
        <taxon>Bacteroidia</taxon>
        <taxon>Bacteroidales</taxon>
        <taxon>Bacteroidaceae</taxon>
        <taxon>Bacteroides</taxon>
    </lineage>
</organism>
<keyword evidence="2" id="KW-1277">Toxin-antitoxin system</keyword>
<dbReference type="Gene3D" id="3.30.2310.20">
    <property type="entry name" value="RelE-like"/>
    <property type="match status" value="1"/>
</dbReference>
<evidence type="ECO:0000313" key="7">
    <source>
        <dbReference type="EMBL" id="RGV53865.1"/>
    </source>
</evidence>
<dbReference type="InterPro" id="IPR009614">
    <property type="entry name" value="YoeB_toxin"/>
</dbReference>
<protein>
    <recommendedName>
        <fullName evidence="6">Putative mRNA interferase YoeB</fullName>
    </recommendedName>
</protein>
<keyword evidence="4" id="KW-0255">Endonuclease</keyword>
<dbReference type="Proteomes" id="UP000284366">
    <property type="component" value="Unassembled WGS sequence"/>
</dbReference>
<dbReference type="GO" id="GO:0004519">
    <property type="term" value="F:endonuclease activity"/>
    <property type="evidence" value="ECO:0007669"/>
    <property type="project" value="UniProtKB-KW"/>
</dbReference>
<dbReference type="Pfam" id="PF06769">
    <property type="entry name" value="YoeB_toxin"/>
    <property type="match status" value="1"/>
</dbReference>
<reference evidence="7 8" key="1">
    <citation type="submission" date="2018-08" db="EMBL/GenBank/DDBJ databases">
        <title>A genome reference for cultivated species of the human gut microbiota.</title>
        <authorList>
            <person name="Zou Y."/>
            <person name="Xue W."/>
            <person name="Luo G."/>
        </authorList>
    </citation>
    <scope>NUCLEOTIDE SEQUENCE [LARGE SCALE GENOMIC DNA]</scope>
    <source>
        <strain evidence="7 8">AF14-27</strain>
    </source>
</reference>
<name>A0A412Y8X1_9BACE</name>
<dbReference type="PANTHER" id="PTHR38039">
    <property type="entry name" value="TOXIN YOEB"/>
    <property type="match status" value="1"/>
</dbReference>
<sequence length="90" mass="10639">MSYTLKYTDDAEKDIERLKRSGNKQALKKLKVLLLEIIEHPRTGTGQVEQLKHFKEEIWSRRINSEHRLVYQIEDDIIAVLVLSAYGHYK</sequence>
<dbReference type="GO" id="GO:0045892">
    <property type="term" value="P:negative regulation of DNA-templated transcription"/>
    <property type="evidence" value="ECO:0007669"/>
    <property type="project" value="TreeGrafter"/>
</dbReference>
<dbReference type="EMBL" id="QRZG01000014">
    <property type="protein sequence ID" value="RGV53865.1"/>
    <property type="molecule type" value="Genomic_DNA"/>
</dbReference>
<dbReference type="SUPFAM" id="SSF143011">
    <property type="entry name" value="RelE-like"/>
    <property type="match status" value="1"/>
</dbReference>
<evidence type="ECO:0000256" key="1">
    <source>
        <dbReference type="ARBA" id="ARBA00008172"/>
    </source>
</evidence>
<keyword evidence="5" id="KW-0378">Hydrolase</keyword>
<dbReference type="AlphaFoldDB" id="A0A412Y8X1"/>
<evidence type="ECO:0000256" key="6">
    <source>
        <dbReference type="ARBA" id="ARBA00030388"/>
    </source>
</evidence>
<evidence type="ECO:0000256" key="4">
    <source>
        <dbReference type="ARBA" id="ARBA00022759"/>
    </source>
</evidence>
<dbReference type="GO" id="GO:0016787">
    <property type="term" value="F:hydrolase activity"/>
    <property type="evidence" value="ECO:0007669"/>
    <property type="project" value="UniProtKB-KW"/>
</dbReference>
<evidence type="ECO:0000313" key="8">
    <source>
        <dbReference type="Proteomes" id="UP000284366"/>
    </source>
</evidence>